<dbReference type="InterPro" id="IPR006195">
    <property type="entry name" value="aa-tRNA-synth_II"/>
</dbReference>
<dbReference type="PROSITE" id="PS50862">
    <property type="entry name" value="AA_TRNA_LIGASE_II"/>
    <property type="match status" value="1"/>
</dbReference>
<dbReference type="Gene3D" id="2.40.50.140">
    <property type="entry name" value="Nucleic acid-binding proteins"/>
    <property type="match status" value="1"/>
</dbReference>
<dbReference type="InterPro" id="IPR047089">
    <property type="entry name" value="Asp-tRNA-ligase_1_N"/>
</dbReference>
<dbReference type="Proteomes" id="UP000325004">
    <property type="component" value="Chromosome"/>
</dbReference>
<dbReference type="GO" id="GO:0005737">
    <property type="term" value="C:cytoplasm"/>
    <property type="evidence" value="ECO:0007669"/>
    <property type="project" value="UniProtKB-SubCell"/>
</dbReference>
<feature type="binding site" evidence="7">
    <location>
        <position position="447"/>
    </location>
    <ligand>
        <name>L-aspartate</name>
        <dbReference type="ChEBI" id="CHEBI:29991"/>
    </ligand>
</feature>
<dbReference type="GO" id="GO:0005524">
    <property type="term" value="F:ATP binding"/>
    <property type="evidence" value="ECO:0007669"/>
    <property type="project" value="UniProtKB-UniRule"/>
</dbReference>
<evidence type="ECO:0000256" key="4">
    <source>
        <dbReference type="ARBA" id="ARBA00022840"/>
    </source>
</evidence>
<sequence length="584" mass="67019">MSKNQYRSNYCIELNDTYINSKVKLAGWIRKKRDHGNIIFIDLKDHTGVVQCTINIDNKNFEGIDNLSLESVVSIEGNVIARPTGSINEELASGKIEIEISKLKILSKAEILPFVMHQNDLGEELRLKYRFLDLRRDEMQSRLKLRFEVIKMIRGIMEDKGFMEVQTPILTSSSPEGARDYVVPSRLNPGKFYALPQAPQQFKQLLMVSGVNKYYQIAPCFRDEDTRADRAPGAFYQLDMEMAFSTQEEIFEILEDLMHKVFTKFRPEMKISNTPFIRIPYKESILKYGTDKPDLRINTHYHDLTHLFLQDCPKIFESVINNKDNKGKILALPIKGLSKQTRKFFDKMQKLAQDNGAVGLGYILFEPEKRGPLAKLLSEEVCNAIREKADGAFLVADTEENLKMYMNPILQQVAIEMDLIEKQTYKFCWITDYPMYEKNDGKWEFSHNPFSMPQGEMDALSLDPSEIKAYQYDLVCNGIELTSGAIRNHRLDVMYKAFEIAGYAKEDVEKEFGAMLNAFKYGAPPHGGAAPGIDRMIMLLADTENIREVIPFPLNQQGQDLMMDAPCEISDKHLKELNIKLDKS</sequence>
<gene>
    <name evidence="7 9" type="primary">aspS</name>
    <name evidence="9" type="ORF">FZC34_01005</name>
</gene>
<feature type="binding site" evidence="7">
    <location>
        <position position="487"/>
    </location>
    <ligand>
        <name>L-aspartate</name>
        <dbReference type="ChEBI" id="CHEBI:29991"/>
    </ligand>
</feature>
<dbReference type="InterPro" id="IPR004115">
    <property type="entry name" value="GAD-like_sf"/>
</dbReference>
<reference evidence="9 10" key="1">
    <citation type="submission" date="2019-08" db="EMBL/GenBank/DDBJ databases">
        <title>Highly reduced genomes of protist endosymbionts show evolutionary convergence.</title>
        <authorList>
            <person name="George E."/>
            <person name="Husnik F."/>
            <person name="Tashyreva D."/>
            <person name="Prokopchuk G."/>
            <person name="Horak A."/>
            <person name="Kwong W.K."/>
            <person name="Lukes J."/>
            <person name="Keeling P.J."/>
        </authorList>
    </citation>
    <scope>NUCLEOTIDE SEQUENCE [LARGE SCALE GENOMIC DNA]</scope>
    <source>
        <strain evidence="9">1604LC</strain>
    </source>
</reference>
<dbReference type="NCBIfam" id="TIGR00459">
    <property type="entry name" value="aspS_bact"/>
    <property type="match status" value="1"/>
</dbReference>
<comment type="function">
    <text evidence="7">Aspartyl-tRNA synthetase with relaxed tRNA specificity since it is able to aspartylate not only its cognate tRNA(Asp) but also tRNA(Asn). Reaction proceeds in two steps: L-aspartate is first activated by ATP to form Asp-AMP and then transferred to the acceptor end of tRNA(Asp/Asn).</text>
</comment>
<dbReference type="PANTHER" id="PTHR22594">
    <property type="entry name" value="ASPARTYL/LYSYL-TRNA SYNTHETASE"/>
    <property type="match status" value="1"/>
</dbReference>
<evidence type="ECO:0000313" key="9">
    <source>
        <dbReference type="EMBL" id="QEK38492.1"/>
    </source>
</evidence>
<dbReference type="EMBL" id="CP043316">
    <property type="protein sequence ID" value="QEK38492.1"/>
    <property type="molecule type" value="Genomic_DNA"/>
</dbReference>
<dbReference type="PRINTS" id="PR01042">
    <property type="entry name" value="TRNASYNTHASP"/>
</dbReference>
<dbReference type="OrthoDB" id="9802326at2"/>
<feature type="binding site" evidence="7">
    <location>
        <position position="480"/>
    </location>
    <ligand>
        <name>ATP</name>
        <dbReference type="ChEBI" id="CHEBI:30616"/>
    </ligand>
</feature>
<keyword evidence="3 7" id="KW-0547">Nucleotide-binding</keyword>
<keyword evidence="5 7" id="KW-0648">Protein biosynthesis</keyword>
<dbReference type="InterPro" id="IPR004365">
    <property type="entry name" value="NA-bd_OB_tRNA"/>
</dbReference>
<dbReference type="AlphaFoldDB" id="A0A5C0UGS1"/>
<dbReference type="SUPFAM" id="SSF50249">
    <property type="entry name" value="Nucleic acid-binding proteins"/>
    <property type="match status" value="1"/>
</dbReference>
<dbReference type="Gene3D" id="3.30.1360.30">
    <property type="entry name" value="GAD-like domain"/>
    <property type="match status" value="1"/>
</dbReference>
<keyword evidence="2 7" id="KW-0436">Ligase</keyword>
<dbReference type="Pfam" id="PF00152">
    <property type="entry name" value="tRNA-synt_2"/>
    <property type="match status" value="1"/>
</dbReference>
<dbReference type="InterPro" id="IPR004364">
    <property type="entry name" value="Aa-tRNA-synt_II"/>
</dbReference>
<keyword evidence="10" id="KW-1185">Reference proteome</keyword>
<comment type="subcellular location">
    <subcellularLocation>
        <location evidence="7">Cytoplasm</location>
    </subcellularLocation>
</comment>
<dbReference type="Pfam" id="PF01336">
    <property type="entry name" value="tRNA_anti-codon"/>
    <property type="match status" value="1"/>
</dbReference>
<feature type="site" description="Important for tRNA non-discrimination" evidence="7">
    <location>
        <position position="35"/>
    </location>
</feature>
<evidence type="ECO:0000256" key="7">
    <source>
        <dbReference type="HAMAP-Rule" id="MF_00044"/>
    </source>
</evidence>
<dbReference type="GO" id="GO:0003676">
    <property type="term" value="F:nucleic acid binding"/>
    <property type="evidence" value="ECO:0007669"/>
    <property type="project" value="InterPro"/>
</dbReference>
<dbReference type="GO" id="GO:0004815">
    <property type="term" value="F:aspartate-tRNA ligase activity"/>
    <property type="evidence" value="ECO:0007669"/>
    <property type="project" value="UniProtKB-UniRule"/>
</dbReference>
<comment type="similarity">
    <text evidence="1 7">Belongs to the class-II aminoacyl-tRNA synthetase family. Type 1 subfamily.</text>
</comment>
<dbReference type="InterPro" id="IPR012340">
    <property type="entry name" value="NA-bd_OB-fold"/>
</dbReference>
<accession>A0A5C0UGS1</accession>
<dbReference type="InterPro" id="IPR029351">
    <property type="entry name" value="GAD_dom"/>
</dbReference>
<dbReference type="NCBIfam" id="NF001750">
    <property type="entry name" value="PRK00476.1"/>
    <property type="match status" value="1"/>
</dbReference>
<dbReference type="EC" id="6.1.1.23" evidence="7"/>
<keyword evidence="6 7" id="KW-0030">Aminoacyl-tRNA synthetase</keyword>
<dbReference type="GO" id="GO:0050560">
    <property type="term" value="F:aspartate-tRNA(Asn) ligase activity"/>
    <property type="evidence" value="ECO:0007669"/>
    <property type="project" value="UniProtKB-EC"/>
</dbReference>
<protein>
    <recommendedName>
        <fullName evidence="7">Aspartate--tRNA(Asp/Asn) ligase</fullName>
        <ecNumber evidence="7">6.1.1.23</ecNumber>
    </recommendedName>
    <alternativeName>
        <fullName evidence="7">Aspartyl-tRNA synthetase</fullName>
        <shortName evidence="7">AspRS</shortName>
    </alternativeName>
    <alternativeName>
        <fullName evidence="7">Non-discriminating aspartyl-tRNA synthetase</fullName>
        <shortName evidence="7">ND-AspRS</shortName>
    </alternativeName>
</protein>
<dbReference type="Gene3D" id="3.30.930.10">
    <property type="entry name" value="Bira Bifunctional Protein, Domain 2"/>
    <property type="match status" value="1"/>
</dbReference>
<dbReference type="HAMAP" id="MF_00044">
    <property type="entry name" value="Asp_tRNA_synth_type1"/>
    <property type="match status" value="1"/>
</dbReference>
<evidence type="ECO:0000256" key="1">
    <source>
        <dbReference type="ARBA" id="ARBA00006303"/>
    </source>
</evidence>
<feature type="region of interest" description="Aspartate" evidence="7">
    <location>
        <begin position="200"/>
        <end position="203"/>
    </location>
</feature>
<dbReference type="KEGG" id="cpri:FZC34_01005"/>
<feature type="site" description="Important for tRNA non-discrimination" evidence="7">
    <location>
        <position position="85"/>
    </location>
</feature>
<comment type="catalytic activity">
    <reaction evidence="7">
        <text>tRNA(Asx) + L-aspartate + ATP = L-aspartyl-tRNA(Asx) + AMP + diphosphate</text>
        <dbReference type="Rhea" id="RHEA:18349"/>
        <dbReference type="Rhea" id="RHEA-COMP:9710"/>
        <dbReference type="Rhea" id="RHEA-COMP:9711"/>
        <dbReference type="ChEBI" id="CHEBI:29991"/>
        <dbReference type="ChEBI" id="CHEBI:30616"/>
        <dbReference type="ChEBI" id="CHEBI:33019"/>
        <dbReference type="ChEBI" id="CHEBI:78442"/>
        <dbReference type="ChEBI" id="CHEBI:78516"/>
        <dbReference type="ChEBI" id="CHEBI:456215"/>
        <dbReference type="EC" id="6.1.1.23"/>
    </reaction>
</comment>
<evidence type="ECO:0000313" key="10">
    <source>
        <dbReference type="Proteomes" id="UP000325004"/>
    </source>
</evidence>
<evidence type="ECO:0000256" key="3">
    <source>
        <dbReference type="ARBA" id="ARBA00022741"/>
    </source>
</evidence>
<name>A0A5C0UGS1_9PROT</name>
<evidence type="ECO:0000256" key="2">
    <source>
        <dbReference type="ARBA" id="ARBA00022598"/>
    </source>
</evidence>
<dbReference type="InterPro" id="IPR004524">
    <property type="entry name" value="Asp-tRNA-ligase_1"/>
</dbReference>
<dbReference type="SUPFAM" id="SSF55261">
    <property type="entry name" value="GAD domain-like"/>
    <property type="match status" value="1"/>
</dbReference>
<dbReference type="GO" id="GO:0006422">
    <property type="term" value="P:aspartyl-tRNA aminoacylation"/>
    <property type="evidence" value="ECO:0007669"/>
    <property type="project" value="UniProtKB-UniRule"/>
</dbReference>
<feature type="domain" description="Aminoacyl-transfer RNA synthetases class-II family profile" evidence="8">
    <location>
        <begin position="143"/>
        <end position="551"/>
    </location>
</feature>
<dbReference type="PANTHER" id="PTHR22594:SF5">
    <property type="entry name" value="ASPARTATE--TRNA LIGASE, MITOCHONDRIAL"/>
    <property type="match status" value="1"/>
</dbReference>
<dbReference type="RefSeq" id="WP_148971608.1">
    <property type="nucleotide sequence ID" value="NZ_CP043316.1"/>
</dbReference>
<feature type="binding site" evidence="7">
    <location>
        <position position="222"/>
    </location>
    <ligand>
        <name>L-aspartate</name>
        <dbReference type="ChEBI" id="CHEBI:29991"/>
    </ligand>
</feature>
<dbReference type="InterPro" id="IPR045864">
    <property type="entry name" value="aa-tRNA-synth_II/BPL/LPL"/>
</dbReference>
<keyword evidence="7" id="KW-0963">Cytoplasm</keyword>
<feature type="binding site" evidence="7">
    <location>
        <begin position="532"/>
        <end position="535"/>
    </location>
    <ligand>
        <name>ATP</name>
        <dbReference type="ChEBI" id="CHEBI:30616"/>
    </ligand>
</feature>
<evidence type="ECO:0000259" key="8">
    <source>
        <dbReference type="PROSITE" id="PS50862"/>
    </source>
</evidence>
<proteinExistence type="inferred from homology"/>
<keyword evidence="4 7" id="KW-0067">ATP-binding</keyword>
<organism evidence="9 10">
    <name type="scientific">Candidatus Cytomitobacter primus</name>
    <dbReference type="NCBI Taxonomy" id="2066024"/>
    <lineage>
        <taxon>Bacteria</taxon>
        <taxon>Pseudomonadati</taxon>
        <taxon>Pseudomonadota</taxon>
        <taxon>Alphaproteobacteria</taxon>
        <taxon>Holosporales</taxon>
        <taxon>Holosporaceae</taxon>
        <taxon>Candidatus Cytomitobacter</taxon>
    </lineage>
</organism>
<evidence type="ECO:0000256" key="5">
    <source>
        <dbReference type="ARBA" id="ARBA00022917"/>
    </source>
</evidence>
<evidence type="ECO:0000256" key="6">
    <source>
        <dbReference type="ARBA" id="ARBA00023146"/>
    </source>
</evidence>
<dbReference type="InterPro" id="IPR002312">
    <property type="entry name" value="Asp/Asn-tRNA-synth_IIb"/>
</dbReference>
<comment type="caution">
    <text evidence="7">Lacks conserved residue(s) required for the propagation of feature annotation.</text>
</comment>
<dbReference type="SUPFAM" id="SSF55681">
    <property type="entry name" value="Class II aaRS and biotin synthetases"/>
    <property type="match status" value="1"/>
</dbReference>
<comment type="subunit">
    <text evidence="7">Homodimer.</text>
</comment>
<feature type="binding site" evidence="7">
    <location>
        <begin position="222"/>
        <end position="224"/>
    </location>
    <ligand>
        <name>ATP</name>
        <dbReference type="ChEBI" id="CHEBI:30616"/>
    </ligand>
</feature>
<dbReference type="CDD" id="cd04317">
    <property type="entry name" value="EcAspRS_like_N"/>
    <property type="match status" value="1"/>
</dbReference>
<dbReference type="Pfam" id="PF02938">
    <property type="entry name" value="GAD"/>
    <property type="match status" value="1"/>
</dbReference>
<feature type="binding site" evidence="7">
    <location>
        <position position="176"/>
    </location>
    <ligand>
        <name>L-aspartate</name>
        <dbReference type="ChEBI" id="CHEBI:29991"/>
    </ligand>
</feature>